<gene>
    <name evidence="1" type="ORF">FCALED_LOCUS16115</name>
</gene>
<reference evidence="1" key="1">
    <citation type="submission" date="2021-06" db="EMBL/GenBank/DDBJ databases">
        <authorList>
            <person name="Kallberg Y."/>
            <person name="Tangrot J."/>
            <person name="Rosling A."/>
        </authorList>
    </citation>
    <scope>NUCLEOTIDE SEQUENCE</scope>
    <source>
        <strain evidence="1">UK204</strain>
    </source>
</reference>
<feature type="non-terminal residue" evidence="1">
    <location>
        <position position="1"/>
    </location>
</feature>
<name>A0A9N9NQ70_9GLOM</name>
<dbReference type="Proteomes" id="UP000789570">
    <property type="component" value="Unassembled WGS sequence"/>
</dbReference>
<evidence type="ECO:0000313" key="1">
    <source>
        <dbReference type="EMBL" id="CAG8748210.1"/>
    </source>
</evidence>
<accession>A0A9N9NQ70</accession>
<sequence>RKYEESPEVLTEIVERAVEKSVRKEFSQQIPNKISVSSLSQLGMRKIIDDVGLKIIVFVDEDFQPIETVSCNPFRWDVDRAEDQQMDDVEKWFKNALKLPRGFHIADIHTQKNYQRHLRGANVTLTGGGDISIGPSGTACVWIETKKKAEDFSEGQAIGELFLIDKLHPTRAMTVLTDCNNHWNIYFFLTTKDEKQCIVTCNIGDRGVALAIIKEFVLEEGMFLNELIGKDVTYEVKLPEPLKKKAKFLERIFEADNEDRMADMVGDMSEQELFNMTVRKRLMLVRDFCRLDEQPQVEQLINQFSDNYENPASMIQNGNKKIIKLYPLFSLSPLLNNIFWICEVVLIRSAFSRNIRAVRYFDFITNLYRGLFFTGSIIRKNYAGPPYMTKFDSCTGANR</sequence>
<evidence type="ECO:0000313" key="2">
    <source>
        <dbReference type="Proteomes" id="UP000789570"/>
    </source>
</evidence>
<organism evidence="1 2">
    <name type="scientific">Funneliformis caledonium</name>
    <dbReference type="NCBI Taxonomy" id="1117310"/>
    <lineage>
        <taxon>Eukaryota</taxon>
        <taxon>Fungi</taxon>
        <taxon>Fungi incertae sedis</taxon>
        <taxon>Mucoromycota</taxon>
        <taxon>Glomeromycotina</taxon>
        <taxon>Glomeromycetes</taxon>
        <taxon>Glomerales</taxon>
        <taxon>Glomeraceae</taxon>
        <taxon>Funneliformis</taxon>
    </lineage>
</organism>
<comment type="caution">
    <text evidence="1">The sequence shown here is derived from an EMBL/GenBank/DDBJ whole genome shotgun (WGS) entry which is preliminary data.</text>
</comment>
<protein>
    <submittedName>
        <fullName evidence="1">8075_t:CDS:1</fullName>
    </submittedName>
</protein>
<dbReference type="EMBL" id="CAJVPQ010017363">
    <property type="protein sequence ID" value="CAG8748210.1"/>
    <property type="molecule type" value="Genomic_DNA"/>
</dbReference>
<feature type="non-terminal residue" evidence="1">
    <location>
        <position position="399"/>
    </location>
</feature>
<dbReference type="AlphaFoldDB" id="A0A9N9NQ70"/>
<proteinExistence type="predicted"/>
<keyword evidence="2" id="KW-1185">Reference proteome</keyword>
<dbReference type="OrthoDB" id="2406433at2759"/>